<dbReference type="Gene3D" id="3.30.565.10">
    <property type="entry name" value="Histidine kinase-like ATPase, C-terminal domain"/>
    <property type="match status" value="1"/>
</dbReference>
<dbReference type="EC" id="2.7.13.3" evidence="2"/>
<dbReference type="InterPro" id="IPR000700">
    <property type="entry name" value="PAS-assoc_C"/>
</dbReference>
<keyword evidence="9" id="KW-0808">Transferase</keyword>
<dbReference type="GO" id="GO:0009881">
    <property type="term" value="F:photoreceptor activity"/>
    <property type="evidence" value="ECO:0007669"/>
    <property type="project" value="UniProtKB-KW"/>
</dbReference>
<dbReference type="Gene3D" id="2.10.70.100">
    <property type="match status" value="1"/>
</dbReference>
<dbReference type="CDD" id="cd00130">
    <property type="entry name" value="PAS"/>
    <property type="match status" value="2"/>
</dbReference>
<keyword evidence="13" id="KW-0067">ATP-binding</keyword>
<evidence type="ECO:0000256" key="10">
    <source>
        <dbReference type="ARBA" id="ARBA00022737"/>
    </source>
</evidence>
<dbReference type="OrthoDB" id="7991996at2"/>
<sequence length="488" mass="55024">MTDRHEHDCIDAEITRTGPSSDPFAAAVRATRMPMLITDPNQPDNPIVFANAAFSKLTGYTHEEIIGKNCRFLQGPETDKLDISRIRDAVERRVPIEVDLLNHKKSGEFFWNRLLISPVFDKDGDLIYFFASQFDVTLEKDRMVRLQQDRDALEREVEQRSGDLARSENRLRFMMKAGRFGTWTLDLADWRLVASDLCKESFGRAPSDPFTYQDFLASVVAEDRERVEAAIRTAIERDADYDAEYRIHTPRGELRWIQGRGQASYRADGSPLTMASVTIDITERKRGEEHRRLLADELNHRVKNSMATVQSIAHQTLRNAATLETARHALDARLQSLAAAHDVLTRESWEGATLAEIVDGALTPFRTGAGDRFRTGGPDLRLPSRLALAFVMALHELATNAVKYGALSNETGRVILNWDIVDGTKPDRLWLRWEELDSPPVTPPTRTGFGTRMIERALAAELGGTAEIAYRPRGVVFTVEAPLPQMPR</sequence>
<gene>
    <name evidence="20" type="ORF">F6X53_18835</name>
</gene>
<keyword evidence="14" id="KW-0157">Chromophore</keyword>
<comment type="catalytic activity">
    <reaction evidence="1">
        <text>ATP + protein L-histidine = ADP + protein N-phospho-L-histidine.</text>
        <dbReference type="EC" id="2.7.13.3"/>
    </reaction>
</comment>
<dbReference type="PANTHER" id="PTHR41523">
    <property type="entry name" value="TWO-COMPONENT SYSTEM SENSOR PROTEIN"/>
    <property type="match status" value="1"/>
</dbReference>
<dbReference type="Pfam" id="PF13426">
    <property type="entry name" value="PAS_9"/>
    <property type="match status" value="1"/>
</dbReference>
<evidence type="ECO:0000256" key="12">
    <source>
        <dbReference type="ARBA" id="ARBA00022777"/>
    </source>
</evidence>
<keyword evidence="10" id="KW-0677">Repeat</keyword>
<dbReference type="GO" id="GO:0004673">
    <property type="term" value="F:protein histidine kinase activity"/>
    <property type="evidence" value="ECO:0007669"/>
    <property type="project" value="UniProtKB-EC"/>
</dbReference>
<dbReference type="PANTHER" id="PTHR41523:SF7">
    <property type="entry name" value="HISTIDINE KINASE"/>
    <property type="match status" value="1"/>
</dbReference>
<dbReference type="SMART" id="SM00911">
    <property type="entry name" value="HWE_HK"/>
    <property type="match status" value="1"/>
</dbReference>
<dbReference type="SUPFAM" id="SSF55874">
    <property type="entry name" value="ATPase domain of HSP90 chaperone/DNA topoisomerase II/histidine kinase"/>
    <property type="match status" value="1"/>
</dbReference>
<dbReference type="InterPro" id="IPR035965">
    <property type="entry name" value="PAS-like_dom_sf"/>
</dbReference>
<keyword evidence="11" id="KW-0547">Nucleotide-binding</keyword>
<name>A0A6L3T2Q3_9HYPH</name>
<keyword evidence="16" id="KW-0675">Receptor</keyword>
<keyword evidence="17" id="KW-0175">Coiled coil</keyword>
<keyword evidence="21" id="KW-1185">Reference proteome</keyword>
<dbReference type="GO" id="GO:0005524">
    <property type="term" value="F:ATP binding"/>
    <property type="evidence" value="ECO:0007669"/>
    <property type="project" value="UniProtKB-KW"/>
</dbReference>
<feature type="domain" description="PAC" evidence="19">
    <location>
        <begin position="94"/>
        <end position="148"/>
    </location>
</feature>
<dbReference type="InterPro" id="IPR013655">
    <property type="entry name" value="PAS_fold_3"/>
</dbReference>
<keyword evidence="5" id="KW-0597">Phosphoprotein</keyword>
<dbReference type="InterPro" id="IPR011102">
    <property type="entry name" value="Sig_transdc_His_kinase_HWE"/>
</dbReference>
<keyword evidence="6" id="KW-0716">Sensory transduction</keyword>
<evidence type="ECO:0000256" key="6">
    <source>
        <dbReference type="ARBA" id="ARBA00022606"/>
    </source>
</evidence>
<dbReference type="NCBIfam" id="TIGR00229">
    <property type="entry name" value="sensory_box"/>
    <property type="match status" value="2"/>
</dbReference>
<protein>
    <recommendedName>
        <fullName evidence="3">Blue-light-activated histidine kinase</fullName>
        <ecNumber evidence="2">2.7.13.3</ecNumber>
    </recommendedName>
</protein>
<dbReference type="SMART" id="SM00091">
    <property type="entry name" value="PAS"/>
    <property type="match status" value="2"/>
</dbReference>
<dbReference type="InterPro" id="IPR000014">
    <property type="entry name" value="PAS"/>
</dbReference>
<evidence type="ECO:0000256" key="1">
    <source>
        <dbReference type="ARBA" id="ARBA00000085"/>
    </source>
</evidence>
<evidence type="ECO:0000256" key="8">
    <source>
        <dbReference type="ARBA" id="ARBA00022643"/>
    </source>
</evidence>
<dbReference type="RefSeq" id="WP_151001740.1">
    <property type="nucleotide sequence ID" value="NZ_BPQY01000260.1"/>
</dbReference>
<evidence type="ECO:0000256" key="9">
    <source>
        <dbReference type="ARBA" id="ARBA00022679"/>
    </source>
</evidence>
<dbReference type="EMBL" id="VZZK01000021">
    <property type="protein sequence ID" value="KAB1077380.1"/>
    <property type="molecule type" value="Genomic_DNA"/>
</dbReference>
<dbReference type="Pfam" id="PF08447">
    <property type="entry name" value="PAS_3"/>
    <property type="match status" value="1"/>
</dbReference>
<dbReference type="PROSITE" id="PS50113">
    <property type="entry name" value="PAC"/>
    <property type="match status" value="2"/>
</dbReference>
<dbReference type="SMART" id="SM00086">
    <property type="entry name" value="PAC"/>
    <property type="match status" value="2"/>
</dbReference>
<keyword evidence="15" id="KW-0843">Virulence</keyword>
<evidence type="ECO:0000256" key="15">
    <source>
        <dbReference type="ARBA" id="ARBA00023026"/>
    </source>
</evidence>
<dbReference type="InterPro" id="IPR036890">
    <property type="entry name" value="HATPase_C_sf"/>
</dbReference>
<evidence type="ECO:0000259" key="18">
    <source>
        <dbReference type="PROSITE" id="PS50112"/>
    </source>
</evidence>
<dbReference type="InterPro" id="IPR001610">
    <property type="entry name" value="PAC"/>
</dbReference>
<dbReference type="Proteomes" id="UP000474159">
    <property type="component" value="Unassembled WGS sequence"/>
</dbReference>
<evidence type="ECO:0000256" key="4">
    <source>
        <dbReference type="ARBA" id="ARBA00022543"/>
    </source>
</evidence>
<evidence type="ECO:0000256" key="17">
    <source>
        <dbReference type="SAM" id="Coils"/>
    </source>
</evidence>
<evidence type="ECO:0000256" key="5">
    <source>
        <dbReference type="ARBA" id="ARBA00022553"/>
    </source>
</evidence>
<evidence type="ECO:0000313" key="21">
    <source>
        <dbReference type="Proteomes" id="UP000474159"/>
    </source>
</evidence>
<feature type="coiled-coil region" evidence="17">
    <location>
        <begin position="136"/>
        <end position="170"/>
    </location>
</feature>
<keyword evidence="8" id="KW-0288">FMN</keyword>
<dbReference type="SUPFAM" id="SSF55785">
    <property type="entry name" value="PYP-like sensor domain (PAS domain)"/>
    <property type="match status" value="2"/>
</dbReference>
<dbReference type="PROSITE" id="PS50112">
    <property type="entry name" value="PAS"/>
    <property type="match status" value="1"/>
</dbReference>
<evidence type="ECO:0000256" key="7">
    <source>
        <dbReference type="ARBA" id="ARBA00022630"/>
    </source>
</evidence>
<evidence type="ECO:0000259" key="19">
    <source>
        <dbReference type="PROSITE" id="PS50113"/>
    </source>
</evidence>
<keyword evidence="4" id="KW-0600">Photoreceptor protein</keyword>
<evidence type="ECO:0000256" key="11">
    <source>
        <dbReference type="ARBA" id="ARBA00022741"/>
    </source>
</evidence>
<proteinExistence type="predicted"/>
<feature type="domain" description="PAS" evidence="18">
    <location>
        <begin position="20"/>
        <end position="93"/>
    </location>
</feature>
<feature type="domain" description="PAC" evidence="19">
    <location>
        <begin position="241"/>
        <end position="293"/>
    </location>
</feature>
<comment type="caution">
    <text evidence="20">The sequence shown here is derived from an EMBL/GenBank/DDBJ whole genome shotgun (WGS) entry which is preliminary data.</text>
</comment>
<accession>A0A6L3T2Q3</accession>
<evidence type="ECO:0000256" key="13">
    <source>
        <dbReference type="ARBA" id="ARBA00022840"/>
    </source>
</evidence>
<dbReference type="Gene3D" id="3.30.450.20">
    <property type="entry name" value="PAS domain"/>
    <property type="match status" value="2"/>
</dbReference>
<organism evidence="20 21">
    <name type="scientific">Methylobacterium soli</name>
    <dbReference type="NCBI Taxonomy" id="553447"/>
    <lineage>
        <taxon>Bacteria</taxon>
        <taxon>Pseudomonadati</taxon>
        <taxon>Pseudomonadota</taxon>
        <taxon>Alphaproteobacteria</taxon>
        <taxon>Hyphomicrobiales</taxon>
        <taxon>Methylobacteriaceae</taxon>
        <taxon>Methylobacterium</taxon>
    </lineage>
</organism>
<evidence type="ECO:0000256" key="3">
    <source>
        <dbReference type="ARBA" id="ARBA00021740"/>
    </source>
</evidence>
<evidence type="ECO:0000256" key="16">
    <source>
        <dbReference type="ARBA" id="ARBA00023170"/>
    </source>
</evidence>
<evidence type="ECO:0000256" key="2">
    <source>
        <dbReference type="ARBA" id="ARBA00012438"/>
    </source>
</evidence>
<dbReference type="Pfam" id="PF07536">
    <property type="entry name" value="HWE_HK"/>
    <property type="match status" value="1"/>
</dbReference>
<evidence type="ECO:0000256" key="14">
    <source>
        <dbReference type="ARBA" id="ARBA00022991"/>
    </source>
</evidence>
<dbReference type="AlphaFoldDB" id="A0A6L3T2Q3"/>
<keyword evidence="7" id="KW-0285">Flavoprotein</keyword>
<reference evidence="20 21" key="1">
    <citation type="submission" date="2019-09" db="EMBL/GenBank/DDBJ databases">
        <title>YIM 48816 draft genome.</title>
        <authorList>
            <person name="Jiang L."/>
        </authorList>
    </citation>
    <scope>NUCLEOTIDE SEQUENCE [LARGE SCALE GENOMIC DNA]</scope>
    <source>
        <strain evidence="20 21">YIM 48816</strain>
    </source>
</reference>
<keyword evidence="12" id="KW-0418">Kinase</keyword>
<evidence type="ECO:0000313" key="20">
    <source>
        <dbReference type="EMBL" id="KAB1077380.1"/>
    </source>
</evidence>